<dbReference type="Gene3D" id="1.25.40.10">
    <property type="entry name" value="Tetratricopeptide repeat domain"/>
    <property type="match status" value="2"/>
</dbReference>
<dbReference type="EMBL" id="JACSQG010000001">
    <property type="protein sequence ID" value="MBD7976336.1"/>
    <property type="molecule type" value="Genomic_DNA"/>
</dbReference>
<evidence type="ECO:0000313" key="3">
    <source>
        <dbReference type="Proteomes" id="UP000611945"/>
    </source>
</evidence>
<sequence length="270" mass="30811">MRSVSLTLLMLTLLVGCAPTTPLFIAQITTQEVESYKAMKGKRMTAAVEEEGDLLTYSALAIRDAHSPQAEQLYLSGYRDTKLSEEVRAIALYQNGLIYMSRYNDQRDDAKALAYFKQILDEFPSSRAAERAEARIVMLRERAREPIQKSSRELLATWQPQRNLDLDKPSLNEDMTLLSRRAVLKDRVPEAEELYVLALRDPSISTSIKEKALYQLGLMYLAPDNPRADRDKGIGYLRRLLVQYPESELTAKVSRQLDQALNRQAPERQL</sequence>
<keyword evidence="1" id="KW-0732">Signal</keyword>
<feature type="signal peptide" evidence="1">
    <location>
        <begin position="1"/>
        <end position="26"/>
    </location>
</feature>
<proteinExistence type="predicted"/>
<dbReference type="PROSITE" id="PS51257">
    <property type="entry name" value="PROKAR_LIPOPROTEIN"/>
    <property type="match status" value="1"/>
</dbReference>
<evidence type="ECO:0000256" key="1">
    <source>
        <dbReference type="SAM" id="SignalP"/>
    </source>
</evidence>
<dbReference type="Pfam" id="PF13174">
    <property type="entry name" value="TPR_6"/>
    <property type="match status" value="2"/>
</dbReference>
<protein>
    <submittedName>
        <fullName evidence="2">Tetratricopeptide repeat protein</fullName>
    </submittedName>
</protein>
<accession>A0ABR8TKP8</accession>
<name>A0ABR8TKP8_9PSED</name>
<dbReference type="SUPFAM" id="SSF81901">
    <property type="entry name" value="HCP-like"/>
    <property type="match status" value="1"/>
</dbReference>
<reference evidence="2 3" key="1">
    <citation type="submission" date="2020-08" db="EMBL/GenBank/DDBJ databases">
        <title>A Genomic Blueprint of the Chicken Gut Microbiome.</title>
        <authorList>
            <person name="Gilroy R."/>
            <person name="Ravi A."/>
            <person name="Getino M."/>
            <person name="Pursley I."/>
            <person name="Horton D.L."/>
            <person name="Alikhan N.-F."/>
            <person name="Baker D."/>
            <person name="Gharbi K."/>
            <person name="Hall N."/>
            <person name="Watson M."/>
            <person name="Adriaenssens E.M."/>
            <person name="Foster-Nyarko E."/>
            <person name="Jarju S."/>
            <person name="Secka A."/>
            <person name="Antonio M."/>
            <person name="Oren A."/>
            <person name="Chaudhuri R."/>
            <person name="La Ragione R.M."/>
            <person name="Hildebrand F."/>
            <person name="Pallen M.J."/>
        </authorList>
    </citation>
    <scope>NUCLEOTIDE SEQUENCE [LARGE SCALE GENOMIC DNA]</scope>
    <source>
        <strain evidence="2 3">Sa2CUA2</strain>
    </source>
</reference>
<feature type="chain" id="PRO_5046422954" evidence="1">
    <location>
        <begin position="27"/>
        <end position="270"/>
    </location>
</feature>
<keyword evidence="3" id="KW-1185">Reference proteome</keyword>
<evidence type="ECO:0000313" key="2">
    <source>
        <dbReference type="EMBL" id="MBD7976336.1"/>
    </source>
</evidence>
<gene>
    <name evidence="2" type="ORF">H9642_03950</name>
</gene>
<comment type="caution">
    <text evidence="2">The sequence shown here is derived from an EMBL/GenBank/DDBJ whole genome shotgun (WGS) entry which is preliminary data.</text>
</comment>
<dbReference type="InterPro" id="IPR011990">
    <property type="entry name" value="TPR-like_helical_dom_sf"/>
</dbReference>
<organism evidence="2 3">
    <name type="scientific">Serpens gallinarum</name>
    <dbReference type="NCBI Taxonomy" id="2763075"/>
    <lineage>
        <taxon>Bacteria</taxon>
        <taxon>Pseudomonadati</taxon>
        <taxon>Pseudomonadota</taxon>
        <taxon>Gammaproteobacteria</taxon>
        <taxon>Pseudomonadales</taxon>
        <taxon>Pseudomonadaceae</taxon>
        <taxon>Pseudomonas</taxon>
    </lineage>
</organism>
<dbReference type="InterPro" id="IPR019734">
    <property type="entry name" value="TPR_rpt"/>
</dbReference>
<dbReference type="Proteomes" id="UP000611945">
    <property type="component" value="Unassembled WGS sequence"/>
</dbReference>